<comment type="caution">
    <text evidence="2">The sequence shown here is derived from an EMBL/GenBank/DDBJ whole genome shotgun (WGS) entry which is preliminary data.</text>
</comment>
<feature type="non-terminal residue" evidence="2">
    <location>
        <position position="96"/>
    </location>
</feature>
<protein>
    <recommendedName>
        <fullName evidence="1">Condensation domain-containing protein</fullName>
    </recommendedName>
</protein>
<reference evidence="2 3" key="1">
    <citation type="submission" date="2017-12" db="EMBL/GenBank/DDBJ databases">
        <authorList>
            <person name="Paulsen S."/>
            <person name="Gram L.K."/>
        </authorList>
    </citation>
    <scope>NUCLEOTIDE SEQUENCE [LARGE SCALE GENOMIC DNA]</scope>
    <source>
        <strain evidence="2 3">S2897</strain>
    </source>
</reference>
<sequence>MISDVQRAVLPDDVIDAYPLSGMQAGMFYHMMLAPDSNIYHCTGTSHICLDHKLNQVLFNEAVQELVAHHEILRTGFDLHNAFQPIQCVHEHAVLP</sequence>
<dbReference type="Pfam" id="PF00668">
    <property type="entry name" value="Condensation"/>
    <property type="match status" value="1"/>
</dbReference>
<organism evidence="2 3">
    <name type="scientific">Pseudoalteromonas ruthenica</name>
    <dbReference type="NCBI Taxonomy" id="151081"/>
    <lineage>
        <taxon>Bacteria</taxon>
        <taxon>Pseudomonadati</taxon>
        <taxon>Pseudomonadota</taxon>
        <taxon>Gammaproteobacteria</taxon>
        <taxon>Alteromonadales</taxon>
        <taxon>Pseudoalteromonadaceae</taxon>
        <taxon>Pseudoalteromonas</taxon>
    </lineage>
</organism>
<dbReference type="InterPro" id="IPR001242">
    <property type="entry name" value="Condensation_dom"/>
</dbReference>
<accession>A0A5S3XZA3</accession>
<gene>
    <name evidence="2" type="ORF">CWC05_24440</name>
</gene>
<dbReference type="Gene3D" id="3.30.559.10">
    <property type="entry name" value="Chloramphenicol acetyltransferase-like domain"/>
    <property type="match status" value="1"/>
</dbReference>
<reference evidence="3" key="2">
    <citation type="submission" date="2019-06" db="EMBL/GenBank/DDBJ databases">
        <title>Co-occurence of chitin degradation, pigmentation and bioactivity in marine Pseudoalteromonas.</title>
        <authorList>
            <person name="Sonnenschein E.C."/>
            <person name="Bech P.K."/>
        </authorList>
    </citation>
    <scope>NUCLEOTIDE SEQUENCE [LARGE SCALE GENOMIC DNA]</scope>
    <source>
        <strain evidence="3">S2897</strain>
    </source>
</reference>
<dbReference type="GO" id="GO:0003824">
    <property type="term" value="F:catalytic activity"/>
    <property type="evidence" value="ECO:0007669"/>
    <property type="project" value="InterPro"/>
</dbReference>
<evidence type="ECO:0000259" key="1">
    <source>
        <dbReference type="Pfam" id="PF00668"/>
    </source>
</evidence>
<dbReference type="SUPFAM" id="SSF52777">
    <property type="entry name" value="CoA-dependent acyltransferases"/>
    <property type="match status" value="1"/>
</dbReference>
<evidence type="ECO:0000313" key="2">
    <source>
        <dbReference type="EMBL" id="TMP64513.1"/>
    </source>
</evidence>
<dbReference type="Proteomes" id="UP000305874">
    <property type="component" value="Unassembled WGS sequence"/>
</dbReference>
<dbReference type="AlphaFoldDB" id="A0A5S3XZA3"/>
<evidence type="ECO:0000313" key="3">
    <source>
        <dbReference type="Proteomes" id="UP000305874"/>
    </source>
</evidence>
<dbReference type="InterPro" id="IPR023213">
    <property type="entry name" value="CAT-like_dom_sf"/>
</dbReference>
<proteinExistence type="predicted"/>
<feature type="non-terminal residue" evidence="2">
    <location>
        <position position="1"/>
    </location>
</feature>
<feature type="domain" description="Condensation" evidence="1">
    <location>
        <begin position="16"/>
        <end position="93"/>
    </location>
</feature>
<name>A0A5S3XZA3_9GAMM</name>
<dbReference type="EMBL" id="PNCG01001201">
    <property type="protein sequence ID" value="TMP64513.1"/>
    <property type="molecule type" value="Genomic_DNA"/>
</dbReference>